<evidence type="ECO:0000256" key="5">
    <source>
        <dbReference type="ARBA" id="ARBA00037357"/>
    </source>
</evidence>
<dbReference type="SUPFAM" id="SSF48008">
    <property type="entry name" value="GntR ligand-binding domain-like"/>
    <property type="match status" value="1"/>
</dbReference>
<keyword evidence="2" id="KW-0805">Transcription regulation</keyword>
<dbReference type="EMBL" id="FCON02000003">
    <property type="protein sequence ID" value="SAL16328.1"/>
    <property type="molecule type" value="Genomic_DNA"/>
</dbReference>
<dbReference type="GO" id="GO:0003700">
    <property type="term" value="F:DNA-binding transcription factor activity"/>
    <property type="evidence" value="ECO:0007669"/>
    <property type="project" value="InterPro"/>
</dbReference>
<dbReference type="Pfam" id="PF07729">
    <property type="entry name" value="FCD"/>
    <property type="match status" value="1"/>
</dbReference>
<reference evidence="8" key="1">
    <citation type="submission" date="2016-01" db="EMBL/GenBank/DDBJ databases">
        <authorList>
            <person name="Peeters C."/>
        </authorList>
    </citation>
    <scope>NUCLEOTIDE SEQUENCE [LARGE SCALE GENOMIC DNA]</scope>
    <source>
        <strain evidence="8">LMG 22940</strain>
    </source>
</reference>
<evidence type="ECO:0000259" key="7">
    <source>
        <dbReference type="PROSITE" id="PS50949"/>
    </source>
</evidence>
<dbReference type="GO" id="GO:0003677">
    <property type="term" value="F:DNA binding"/>
    <property type="evidence" value="ECO:0007669"/>
    <property type="project" value="UniProtKB-KW"/>
</dbReference>
<gene>
    <name evidence="8" type="ORF">AWB68_00406</name>
</gene>
<name>A0A158F8Z2_9BURK</name>
<accession>A0A158F8Z2</accession>
<dbReference type="CDD" id="cd07377">
    <property type="entry name" value="WHTH_GntR"/>
    <property type="match status" value="1"/>
</dbReference>
<keyword evidence="3" id="KW-0238">DNA-binding</keyword>
<protein>
    <recommendedName>
        <fullName evidence="6">Pyruvate dehydrogenase complex repressor</fullName>
    </recommendedName>
</protein>
<dbReference type="Proteomes" id="UP000054770">
    <property type="component" value="Unassembled WGS sequence"/>
</dbReference>
<evidence type="ECO:0000256" key="6">
    <source>
        <dbReference type="ARBA" id="ARBA00039592"/>
    </source>
</evidence>
<keyword evidence="9" id="KW-1185">Reference proteome</keyword>
<dbReference type="PRINTS" id="PR00035">
    <property type="entry name" value="HTHGNTR"/>
</dbReference>
<dbReference type="InterPro" id="IPR011711">
    <property type="entry name" value="GntR_C"/>
</dbReference>
<dbReference type="Gene3D" id="1.10.10.10">
    <property type="entry name" value="Winged helix-like DNA-binding domain superfamily/Winged helix DNA-binding domain"/>
    <property type="match status" value="1"/>
</dbReference>
<evidence type="ECO:0000256" key="4">
    <source>
        <dbReference type="ARBA" id="ARBA00023163"/>
    </source>
</evidence>
<dbReference type="InterPro" id="IPR008920">
    <property type="entry name" value="TF_FadR/GntR_C"/>
</dbReference>
<dbReference type="Pfam" id="PF00392">
    <property type="entry name" value="GntR"/>
    <property type="match status" value="1"/>
</dbReference>
<dbReference type="PANTHER" id="PTHR43537:SF34">
    <property type="entry name" value="PYRUVATE DEHYDROGENASE COMPLEX REPRESSOR"/>
    <property type="match status" value="1"/>
</dbReference>
<keyword evidence="4" id="KW-0804">Transcription</keyword>
<dbReference type="SMART" id="SM00345">
    <property type="entry name" value="HTH_GNTR"/>
    <property type="match status" value="1"/>
</dbReference>
<evidence type="ECO:0000313" key="9">
    <source>
        <dbReference type="Proteomes" id="UP000054770"/>
    </source>
</evidence>
<evidence type="ECO:0000256" key="1">
    <source>
        <dbReference type="ARBA" id="ARBA00022491"/>
    </source>
</evidence>
<dbReference type="Gene3D" id="1.20.120.530">
    <property type="entry name" value="GntR ligand-binding domain-like"/>
    <property type="match status" value="1"/>
</dbReference>
<dbReference type="PROSITE" id="PS50949">
    <property type="entry name" value="HTH_GNTR"/>
    <property type="match status" value="1"/>
</dbReference>
<dbReference type="InterPro" id="IPR036388">
    <property type="entry name" value="WH-like_DNA-bd_sf"/>
</dbReference>
<dbReference type="OrthoDB" id="5450856at2"/>
<sequence length="248" mass="27076">MTFEPVHSYARVRLSDVVSGQIRSLISSGSLLPGQRLPAERELAEQLNVSRPSLREALIRLESDGFIRAVARGGFIVSDVTAPLVSDPLAALLAQHPDASADVLELRRGLESLSTAYAAERATEADLQRISAAFDALQSAAAEPKRTRIAEKDAAFHLAIADATHNVALAHVMHGLHALIRESMLTSHRLVDYDDEVEANLLAQHRAIFDAIVARDAERARDAAGAHLDYVQTLYRERLVKHSQEPSV</sequence>
<evidence type="ECO:0000256" key="2">
    <source>
        <dbReference type="ARBA" id="ARBA00023015"/>
    </source>
</evidence>
<feature type="domain" description="HTH gntR-type" evidence="7">
    <location>
        <begin position="12"/>
        <end position="80"/>
    </location>
</feature>
<dbReference type="AlphaFoldDB" id="A0A158F8Z2"/>
<comment type="caution">
    <text evidence="8">The sequence shown here is derived from an EMBL/GenBank/DDBJ whole genome shotgun (WGS) entry which is preliminary data.</text>
</comment>
<organism evidence="8 9">
    <name type="scientific">Caballeronia choica</name>
    <dbReference type="NCBI Taxonomy" id="326476"/>
    <lineage>
        <taxon>Bacteria</taxon>
        <taxon>Pseudomonadati</taxon>
        <taxon>Pseudomonadota</taxon>
        <taxon>Betaproteobacteria</taxon>
        <taxon>Burkholderiales</taxon>
        <taxon>Burkholderiaceae</taxon>
        <taxon>Caballeronia</taxon>
    </lineage>
</organism>
<dbReference type="InterPro" id="IPR000524">
    <property type="entry name" value="Tscrpt_reg_HTH_GntR"/>
</dbReference>
<comment type="function">
    <text evidence="5">Transcriptional repressor for the pyruvate dehydrogenase complex genes aceEF and lpd.</text>
</comment>
<dbReference type="PANTHER" id="PTHR43537">
    <property type="entry name" value="TRANSCRIPTIONAL REGULATOR, GNTR FAMILY"/>
    <property type="match status" value="1"/>
</dbReference>
<dbReference type="SUPFAM" id="SSF46785">
    <property type="entry name" value="Winged helix' DNA-binding domain"/>
    <property type="match status" value="1"/>
</dbReference>
<evidence type="ECO:0000256" key="3">
    <source>
        <dbReference type="ARBA" id="ARBA00023125"/>
    </source>
</evidence>
<keyword evidence="1" id="KW-0678">Repressor</keyword>
<dbReference type="InterPro" id="IPR036390">
    <property type="entry name" value="WH_DNA-bd_sf"/>
</dbReference>
<dbReference type="RefSeq" id="WP_087642694.1">
    <property type="nucleotide sequence ID" value="NZ_FCON02000003.1"/>
</dbReference>
<evidence type="ECO:0000313" key="8">
    <source>
        <dbReference type="EMBL" id="SAL16328.1"/>
    </source>
</evidence>
<proteinExistence type="predicted"/>
<dbReference type="SMART" id="SM00895">
    <property type="entry name" value="FCD"/>
    <property type="match status" value="1"/>
</dbReference>